<sequence>MTVIPPIFSDDEDDTFQEEENHVMQVYEIEEKDWQQTLVDYLKYEKLPNDLRRRTDTRRRATRFIYYKGTLYRRSFDRIFLRCLSNNEKVQAMKEAHSRVCGAHRSRPKLHFCIKRTDIVGPLTKFSGGHLYILAATDYFSKWAEAVPLKQKFLYYAAANGLAEVLNKTLCNLLKKVVPKLKHDWHERIGEALWAYRTTVRTPT</sequence>
<dbReference type="EMBL" id="JACGWM010000005">
    <property type="protein sequence ID" value="KAL0371824.1"/>
    <property type="molecule type" value="Genomic_DNA"/>
</dbReference>
<organism evidence="1">
    <name type="scientific">Sesamum calycinum</name>
    <dbReference type="NCBI Taxonomy" id="2727403"/>
    <lineage>
        <taxon>Eukaryota</taxon>
        <taxon>Viridiplantae</taxon>
        <taxon>Streptophyta</taxon>
        <taxon>Embryophyta</taxon>
        <taxon>Tracheophyta</taxon>
        <taxon>Spermatophyta</taxon>
        <taxon>Magnoliopsida</taxon>
        <taxon>eudicotyledons</taxon>
        <taxon>Gunneridae</taxon>
        <taxon>Pentapetalae</taxon>
        <taxon>asterids</taxon>
        <taxon>lamiids</taxon>
        <taxon>Lamiales</taxon>
        <taxon>Pedaliaceae</taxon>
        <taxon>Sesamum</taxon>
    </lineage>
</organism>
<dbReference type="SUPFAM" id="SSF53098">
    <property type="entry name" value="Ribonuclease H-like"/>
    <property type="match status" value="1"/>
</dbReference>
<dbReference type="InterPro" id="IPR036397">
    <property type="entry name" value="RNaseH_sf"/>
</dbReference>
<evidence type="ECO:0000313" key="1">
    <source>
        <dbReference type="EMBL" id="KAL0371824.1"/>
    </source>
</evidence>
<dbReference type="GO" id="GO:0003676">
    <property type="term" value="F:nucleic acid binding"/>
    <property type="evidence" value="ECO:0007669"/>
    <property type="project" value="InterPro"/>
</dbReference>
<dbReference type="InterPro" id="IPR012337">
    <property type="entry name" value="RNaseH-like_sf"/>
</dbReference>
<reference evidence="1" key="1">
    <citation type="submission" date="2020-06" db="EMBL/GenBank/DDBJ databases">
        <authorList>
            <person name="Li T."/>
            <person name="Hu X."/>
            <person name="Zhang T."/>
            <person name="Song X."/>
            <person name="Zhang H."/>
            <person name="Dai N."/>
            <person name="Sheng W."/>
            <person name="Hou X."/>
            <person name="Wei L."/>
        </authorList>
    </citation>
    <scope>NUCLEOTIDE SEQUENCE</scope>
    <source>
        <strain evidence="1">KEN8</strain>
        <tissue evidence="1">Leaf</tissue>
    </source>
</reference>
<dbReference type="PANTHER" id="PTHR48475:SF1">
    <property type="entry name" value="RNASE H TYPE-1 DOMAIN-CONTAINING PROTEIN"/>
    <property type="match status" value="1"/>
</dbReference>
<accession>A0AAW2QW30</accession>
<protein>
    <recommendedName>
        <fullName evidence="2">Integrase catalytic domain-containing protein</fullName>
    </recommendedName>
</protein>
<dbReference type="PANTHER" id="PTHR48475">
    <property type="entry name" value="RIBONUCLEASE H"/>
    <property type="match status" value="1"/>
</dbReference>
<evidence type="ECO:0008006" key="2">
    <source>
        <dbReference type="Google" id="ProtNLM"/>
    </source>
</evidence>
<dbReference type="Gene3D" id="3.30.420.10">
    <property type="entry name" value="Ribonuclease H-like superfamily/Ribonuclease H"/>
    <property type="match status" value="2"/>
</dbReference>
<dbReference type="AlphaFoldDB" id="A0AAW2QW30"/>
<name>A0AAW2QW30_9LAMI</name>
<reference evidence="1" key="2">
    <citation type="journal article" date="2024" name="Plant">
        <title>Genomic evolution and insights into agronomic trait innovations of Sesamum species.</title>
        <authorList>
            <person name="Miao H."/>
            <person name="Wang L."/>
            <person name="Qu L."/>
            <person name="Liu H."/>
            <person name="Sun Y."/>
            <person name="Le M."/>
            <person name="Wang Q."/>
            <person name="Wei S."/>
            <person name="Zheng Y."/>
            <person name="Lin W."/>
            <person name="Duan Y."/>
            <person name="Cao H."/>
            <person name="Xiong S."/>
            <person name="Wang X."/>
            <person name="Wei L."/>
            <person name="Li C."/>
            <person name="Ma Q."/>
            <person name="Ju M."/>
            <person name="Zhao R."/>
            <person name="Li G."/>
            <person name="Mu C."/>
            <person name="Tian Q."/>
            <person name="Mei H."/>
            <person name="Zhang T."/>
            <person name="Gao T."/>
            <person name="Zhang H."/>
        </authorList>
    </citation>
    <scope>NUCLEOTIDE SEQUENCE</scope>
    <source>
        <strain evidence="1">KEN8</strain>
    </source>
</reference>
<comment type="caution">
    <text evidence="1">The sequence shown here is derived from an EMBL/GenBank/DDBJ whole genome shotgun (WGS) entry which is preliminary data.</text>
</comment>
<gene>
    <name evidence="1" type="ORF">Scaly_0864000</name>
</gene>
<proteinExistence type="predicted"/>